<protein>
    <submittedName>
        <fullName evidence="1">Uncharacterized protein</fullName>
    </submittedName>
</protein>
<dbReference type="GeneID" id="59454069"/>
<organism evidence="1 2">
    <name type="scientific">Thermosphaera chiliense</name>
    <dbReference type="NCBI Taxonomy" id="3402707"/>
    <lineage>
        <taxon>Archaea</taxon>
        <taxon>Thermoproteota</taxon>
        <taxon>Thermoprotei</taxon>
        <taxon>Desulfurococcales</taxon>
        <taxon>Desulfurococcaceae</taxon>
        <taxon>Thermosphaera</taxon>
    </lineage>
</organism>
<evidence type="ECO:0000313" key="1">
    <source>
        <dbReference type="EMBL" id="QOR94653.1"/>
    </source>
</evidence>
<evidence type="ECO:0000313" key="2">
    <source>
        <dbReference type="Proteomes" id="UP000593766"/>
    </source>
</evidence>
<dbReference type="KEGG" id="tcs:IMZ38_01585"/>
<dbReference type="Proteomes" id="UP000593766">
    <property type="component" value="Chromosome"/>
</dbReference>
<gene>
    <name evidence="1" type="ORF">IMZ38_01585</name>
</gene>
<reference evidence="1 2" key="1">
    <citation type="submission" date="2020-10" db="EMBL/GenBank/DDBJ databases">
        <title>Complete genome sequence of Thermosphaera aggregans strain 3507.</title>
        <authorList>
            <person name="Zayulina K.S."/>
            <person name="Elcheninov A.G."/>
            <person name="Toshchakov S.V."/>
            <person name="Kublanov I.V."/>
            <person name="Kochetkova T.V."/>
        </authorList>
    </citation>
    <scope>NUCLEOTIDE SEQUENCE [LARGE SCALE GENOMIC DNA]</scope>
    <source>
        <strain evidence="1 2">3507</strain>
    </source>
</reference>
<dbReference type="EMBL" id="CP063144">
    <property type="protein sequence ID" value="QOR94653.1"/>
    <property type="molecule type" value="Genomic_DNA"/>
</dbReference>
<sequence>MKNYLYYISKFKEHEIIFVKRKMEKFGGGEGFENFFNSFFQLNAAIEAYRKGALAIMLGL</sequence>
<dbReference type="AlphaFoldDB" id="A0A7M1UT10"/>
<name>A0A7M1UT10_9CREN</name>
<keyword evidence="2" id="KW-1185">Reference proteome</keyword>
<accession>A0A7M1UT10</accession>
<proteinExistence type="predicted"/>
<dbReference type="RefSeq" id="WP_193436450.1">
    <property type="nucleotide sequence ID" value="NZ_CP063144.1"/>
</dbReference>